<protein>
    <submittedName>
        <fullName evidence="2">Sporulation protein YqfD</fullName>
    </submittedName>
</protein>
<dbReference type="Proteomes" id="UP000266301">
    <property type="component" value="Chromosome"/>
</dbReference>
<keyword evidence="1" id="KW-0472">Membrane</keyword>
<dbReference type="AlphaFoldDB" id="A0A386H5E8"/>
<evidence type="ECO:0000256" key="1">
    <source>
        <dbReference type="SAM" id="Phobius"/>
    </source>
</evidence>
<evidence type="ECO:0000313" key="2">
    <source>
        <dbReference type="EMBL" id="AYD40977.1"/>
    </source>
</evidence>
<reference evidence="2 3" key="1">
    <citation type="journal article" date="2019" name="Int. J. Syst. Evol. Microbiol.">
        <title>Clostridium fermenticellae sp. nov., isolated from the mud in a fermentation cellar for the production of the Chinese liquor, baijiu.</title>
        <authorList>
            <person name="Xu P.X."/>
            <person name="Chai L.J."/>
            <person name="Qiu T."/>
            <person name="Zhang X.J."/>
            <person name="Lu Z.M."/>
            <person name="Xiao C."/>
            <person name="Wang S.T."/>
            <person name="Shen C.H."/>
            <person name="Shi J.S."/>
            <person name="Xu Z.H."/>
        </authorList>
    </citation>
    <scope>NUCLEOTIDE SEQUENCE [LARGE SCALE GENOMIC DNA]</scope>
    <source>
        <strain evidence="2 3">JN500901</strain>
    </source>
</reference>
<sequence>MEFKNGTIIIEIQSLKPEKFINAMWKNNVCVRNITRKNLTTIVITVNLKDYYKIKSICDRSNSKMKIIGRKGFAFLIIRMKRRIALIVGIISFVCIIYYLSTFIWGIQINVDKNLTPYEIRQELVSYGIKPGIRKININVYDIENKLIKDNDNIMWARVRIEGSNLKVSAMERQSPPKVINDDTPCNLVAKKDGEVLRVYTKSGTPVVKEGDIVKKGQLLVKGEQGAENSTYQVHSAGDVICKTFYEDSKSVKIDSVDRKRTGNKDEDVYFYLGKKKIYIKKSKNKFAKYDRIECNKLFVHFETYYEVKETIVHNDIKKLVDTTADELYNKICLNFDKTIQVKNKVVNYKAQDTTYKVSVLVIAEENIAISDAAN</sequence>
<name>A0A386H5E8_9CLOT</name>
<dbReference type="RefSeq" id="WP_119973442.1">
    <property type="nucleotide sequence ID" value="NZ_CP032416.1"/>
</dbReference>
<keyword evidence="1" id="KW-0812">Transmembrane</keyword>
<keyword evidence="3" id="KW-1185">Reference proteome</keyword>
<dbReference type="PIRSF" id="PIRSF029895">
    <property type="entry name" value="SpoIV"/>
    <property type="match status" value="1"/>
</dbReference>
<dbReference type="KEGG" id="cfer:D4Z93_10775"/>
<dbReference type="Pfam" id="PF06898">
    <property type="entry name" value="YqfD"/>
    <property type="match status" value="1"/>
</dbReference>
<evidence type="ECO:0000313" key="3">
    <source>
        <dbReference type="Proteomes" id="UP000266301"/>
    </source>
</evidence>
<dbReference type="OrthoDB" id="1640349at2"/>
<dbReference type="EMBL" id="CP032416">
    <property type="protein sequence ID" value="AYD40977.1"/>
    <property type="molecule type" value="Genomic_DNA"/>
</dbReference>
<proteinExistence type="predicted"/>
<dbReference type="NCBIfam" id="TIGR02876">
    <property type="entry name" value="spore_yqfD"/>
    <property type="match status" value="1"/>
</dbReference>
<accession>A0A386H5E8</accession>
<keyword evidence="1" id="KW-1133">Transmembrane helix</keyword>
<feature type="transmembrane region" description="Helical" evidence="1">
    <location>
        <begin position="84"/>
        <end position="107"/>
    </location>
</feature>
<gene>
    <name evidence="2" type="primary">yqfD</name>
    <name evidence="2" type="ORF">D4Z93_10775</name>
</gene>
<dbReference type="InterPro" id="IPR010690">
    <property type="entry name" value="YqfD"/>
</dbReference>
<organism evidence="2 3">
    <name type="scientific">Clostridium fermenticellae</name>
    <dbReference type="NCBI Taxonomy" id="2068654"/>
    <lineage>
        <taxon>Bacteria</taxon>
        <taxon>Bacillati</taxon>
        <taxon>Bacillota</taxon>
        <taxon>Clostridia</taxon>
        <taxon>Eubacteriales</taxon>
        <taxon>Clostridiaceae</taxon>
        <taxon>Clostridium</taxon>
    </lineage>
</organism>